<keyword evidence="5" id="KW-1185">Reference proteome</keyword>
<dbReference type="PANTHER" id="PTHR43639:SF1">
    <property type="entry name" value="SHORT-CHAIN DEHYDROGENASE_REDUCTASE FAMILY PROTEIN"/>
    <property type="match status" value="1"/>
</dbReference>
<dbReference type="GO" id="GO:0008206">
    <property type="term" value="P:bile acid metabolic process"/>
    <property type="evidence" value="ECO:0007669"/>
    <property type="project" value="UniProtKB-ARBA"/>
</dbReference>
<evidence type="ECO:0000313" key="5">
    <source>
        <dbReference type="Proteomes" id="UP000199668"/>
    </source>
</evidence>
<dbReference type="Gene3D" id="3.40.50.720">
    <property type="entry name" value="NAD(P)-binding Rossmann-like Domain"/>
    <property type="match status" value="1"/>
</dbReference>
<sequence length="254" mass="27046">MIKIELDQKKALVTGGASGIGREIALGLAEAGADVAVHYGSNQKGAEEVKEIITNMGRQCIIVQADMLKTEEIDNLFDKVEAEFDGTLDILVNNAGNMVERSSVEEMKEELWRQVIDLNLTSAFLVSQRAVPMMKENGGRIINMTSLAAQNGGGPGAAAYAASKGGLMTFTKGLAKELAPNVTVNNVSPGFIGETAFHDTFTSDEARKNIVAGLPLKREGTPKDVLGTVFYLVSDYGSFVTGETIEVNGGALMR</sequence>
<dbReference type="Pfam" id="PF13561">
    <property type="entry name" value="adh_short_C2"/>
    <property type="match status" value="1"/>
</dbReference>
<dbReference type="Proteomes" id="UP000199668">
    <property type="component" value="Unassembled WGS sequence"/>
</dbReference>
<dbReference type="InterPro" id="IPR002347">
    <property type="entry name" value="SDR_fam"/>
</dbReference>
<dbReference type="PROSITE" id="PS00061">
    <property type="entry name" value="ADH_SHORT"/>
    <property type="match status" value="1"/>
</dbReference>
<dbReference type="FunFam" id="3.40.50.720:FF:000084">
    <property type="entry name" value="Short-chain dehydrogenase reductase"/>
    <property type="match status" value="1"/>
</dbReference>
<dbReference type="PRINTS" id="PR00081">
    <property type="entry name" value="GDHRDH"/>
</dbReference>
<evidence type="ECO:0000256" key="2">
    <source>
        <dbReference type="ARBA" id="ARBA00011881"/>
    </source>
</evidence>
<gene>
    <name evidence="4" type="ORF">SAMN04488054_12246</name>
</gene>
<evidence type="ECO:0000256" key="1">
    <source>
        <dbReference type="ARBA" id="ARBA00006484"/>
    </source>
</evidence>
<evidence type="ECO:0000313" key="4">
    <source>
        <dbReference type="EMBL" id="SFM21797.1"/>
    </source>
</evidence>
<dbReference type="PRINTS" id="PR00080">
    <property type="entry name" value="SDRFAMILY"/>
</dbReference>
<protein>
    <submittedName>
        <fullName evidence="4">3-oxoacyl-[acyl-carrier protein] reductase</fullName>
    </submittedName>
</protein>
<comment type="similarity">
    <text evidence="1">Belongs to the short-chain dehydrogenases/reductases (SDR) family.</text>
</comment>
<name>A0A1I4P2N9_9BACI</name>
<dbReference type="PANTHER" id="PTHR43639">
    <property type="entry name" value="OXIDOREDUCTASE, SHORT-CHAIN DEHYDROGENASE/REDUCTASE FAMILY (AFU_ORTHOLOGUE AFUA_5G02870)"/>
    <property type="match status" value="1"/>
</dbReference>
<dbReference type="STRING" id="266892.SAMN04488054_12246"/>
<dbReference type="InterPro" id="IPR036291">
    <property type="entry name" value="NAD(P)-bd_dom_sf"/>
</dbReference>
<accession>A0A1I4P2N9</accession>
<comment type="subunit">
    <text evidence="2">Homotetramer.</text>
</comment>
<dbReference type="InterPro" id="IPR020904">
    <property type="entry name" value="Sc_DH/Rdtase_CS"/>
</dbReference>
<dbReference type="NCBIfam" id="NF009466">
    <property type="entry name" value="PRK12826.1-2"/>
    <property type="match status" value="1"/>
</dbReference>
<dbReference type="NCBIfam" id="NF005559">
    <property type="entry name" value="PRK07231.1"/>
    <property type="match status" value="1"/>
</dbReference>
<organism evidence="4 5">
    <name type="scientific">Salibacterium qingdaonense</name>
    <dbReference type="NCBI Taxonomy" id="266892"/>
    <lineage>
        <taxon>Bacteria</taxon>
        <taxon>Bacillati</taxon>
        <taxon>Bacillota</taxon>
        <taxon>Bacilli</taxon>
        <taxon>Bacillales</taxon>
        <taxon>Bacillaceae</taxon>
    </lineage>
</organism>
<evidence type="ECO:0000256" key="3">
    <source>
        <dbReference type="ARBA" id="ARBA00023002"/>
    </source>
</evidence>
<dbReference type="SUPFAM" id="SSF51735">
    <property type="entry name" value="NAD(P)-binding Rossmann-fold domains"/>
    <property type="match status" value="1"/>
</dbReference>
<dbReference type="AlphaFoldDB" id="A0A1I4P2N9"/>
<dbReference type="GO" id="GO:0016491">
    <property type="term" value="F:oxidoreductase activity"/>
    <property type="evidence" value="ECO:0007669"/>
    <property type="project" value="UniProtKB-KW"/>
</dbReference>
<keyword evidence="3" id="KW-0560">Oxidoreductase</keyword>
<reference evidence="4 5" key="1">
    <citation type="submission" date="2016-10" db="EMBL/GenBank/DDBJ databases">
        <authorList>
            <person name="de Groot N.N."/>
        </authorList>
    </citation>
    <scope>NUCLEOTIDE SEQUENCE [LARGE SCALE GENOMIC DNA]</scope>
    <source>
        <strain evidence="4 5">CGMCC 1.6134</strain>
    </source>
</reference>
<proteinExistence type="inferred from homology"/>
<dbReference type="EMBL" id="FOTY01000022">
    <property type="protein sequence ID" value="SFM21797.1"/>
    <property type="molecule type" value="Genomic_DNA"/>
</dbReference>